<dbReference type="PANTHER" id="PTHR22916:SF3">
    <property type="entry name" value="UDP-GLCNAC:BETAGAL BETA-1,3-N-ACETYLGLUCOSAMINYLTRANSFERASE-LIKE PROTEIN 1"/>
    <property type="match status" value="1"/>
</dbReference>
<evidence type="ECO:0000313" key="2">
    <source>
        <dbReference type="EMBL" id="CUH49075.1"/>
    </source>
</evidence>
<keyword evidence="2" id="KW-0808">Transferase</keyword>
<dbReference type="CDD" id="cd00761">
    <property type="entry name" value="Glyco_tranf_GTA_type"/>
    <property type="match status" value="1"/>
</dbReference>
<dbReference type="GeneID" id="55494429"/>
<dbReference type="OrthoDB" id="5291101at2"/>
<dbReference type="Pfam" id="PF00535">
    <property type="entry name" value="Glycos_transf_2"/>
    <property type="match status" value="1"/>
</dbReference>
<keyword evidence="2" id="KW-0328">Glycosyltransferase</keyword>
<dbReference type="GO" id="GO:0016758">
    <property type="term" value="F:hexosyltransferase activity"/>
    <property type="evidence" value="ECO:0007669"/>
    <property type="project" value="UniProtKB-ARBA"/>
</dbReference>
<gene>
    <name evidence="2" type="primary">epsE_1</name>
    <name evidence="2" type="ORF">RUA4292_03269</name>
</gene>
<dbReference type="RefSeq" id="WP_058278538.1">
    <property type="nucleotide sequence ID" value="NZ_CYPU01000055.1"/>
</dbReference>
<protein>
    <submittedName>
        <fullName evidence="2">Putative glycosyltransferase EpsE</fullName>
        <ecNumber evidence="2">2.4.-.-</ecNumber>
    </submittedName>
</protein>
<dbReference type="SUPFAM" id="SSF53448">
    <property type="entry name" value="Nucleotide-diphospho-sugar transferases"/>
    <property type="match status" value="1"/>
</dbReference>
<dbReference type="InterPro" id="IPR029044">
    <property type="entry name" value="Nucleotide-diphossugar_trans"/>
</dbReference>
<reference evidence="2 3" key="1">
    <citation type="submission" date="2015-09" db="EMBL/GenBank/DDBJ databases">
        <authorList>
            <consortium name="Swine Surveillance"/>
        </authorList>
    </citation>
    <scope>NUCLEOTIDE SEQUENCE [LARGE SCALE GENOMIC DNA]</scope>
    <source>
        <strain evidence="2 3">CECT 4292</strain>
    </source>
</reference>
<dbReference type="EMBL" id="CYPU01000055">
    <property type="protein sequence ID" value="CUH49075.1"/>
    <property type="molecule type" value="Genomic_DNA"/>
</dbReference>
<evidence type="ECO:0000259" key="1">
    <source>
        <dbReference type="Pfam" id="PF00535"/>
    </source>
</evidence>
<dbReference type="AlphaFoldDB" id="A0A0P1EFZ5"/>
<feature type="domain" description="Glycosyltransferase 2-like" evidence="1">
    <location>
        <begin position="6"/>
        <end position="117"/>
    </location>
</feature>
<dbReference type="EC" id="2.4.-.-" evidence="2"/>
<sequence>MSATVSVILPVYNRSASLEDSMRSVLNQSYRNLELIVVDDASTEDLQPIVDGIADSRIRYIKREKNGGASAARNTGLAAAEGRYIAFQDSDDLWLPGKLQMQMDLLEAAPPEVGAVIHSKVLYGSGPDGSYGVGLVSMRPPPHRIMKPHEDQVRKYLTENRISLQNALFRHDCYPEPLWFDDVTRSNADWAFSSSLAQHTKIVEYPEPVVMAFSSPDGISKLKRAKAIGLIRIVKRNRDAYARYPDAYGMMMWRIGRILARHGKRKIARRFYLSGLRHNPGFLWQLVKSKVS</sequence>
<dbReference type="InterPro" id="IPR001173">
    <property type="entry name" value="Glyco_trans_2-like"/>
</dbReference>
<accession>A0A0P1EFZ5</accession>
<organism evidence="2 3">
    <name type="scientific">Ruegeria atlantica</name>
    <dbReference type="NCBI Taxonomy" id="81569"/>
    <lineage>
        <taxon>Bacteria</taxon>
        <taxon>Pseudomonadati</taxon>
        <taxon>Pseudomonadota</taxon>
        <taxon>Alphaproteobacteria</taxon>
        <taxon>Rhodobacterales</taxon>
        <taxon>Roseobacteraceae</taxon>
        <taxon>Ruegeria</taxon>
    </lineage>
</organism>
<name>A0A0P1EFZ5_9RHOB</name>
<proteinExistence type="predicted"/>
<dbReference type="PANTHER" id="PTHR22916">
    <property type="entry name" value="GLYCOSYLTRANSFERASE"/>
    <property type="match status" value="1"/>
</dbReference>
<evidence type="ECO:0000313" key="3">
    <source>
        <dbReference type="Proteomes" id="UP000050783"/>
    </source>
</evidence>
<dbReference type="Proteomes" id="UP000050783">
    <property type="component" value="Unassembled WGS sequence"/>
</dbReference>
<dbReference type="Gene3D" id="3.90.550.10">
    <property type="entry name" value="Spore Coat Polysaccharide Biosynthesis Protein SpsA, Chain A"/>
    <property type="match status" value="1"/>
</dbReference>